<gene>
    <name evidence="1" type="ORF">ACFSVL_04090</name>
</gene>
<proteinExistence type="predicted"/>
<reference evidence="2" key="1">
    <citation type="journal article" date="2019" name="Int. J. Syst. Evol. Microbiol.">
        <title>The Global Catalogue of Microorganisms (GCM) 10K type strain sequencing project: providing services to taxonomists for standard genome sequencing and annotation.</title>
        <authorList>
            <consortium name="The Broad Institute Genomics Platform"/>
            <consortium name="The Broad Institute Genome Sequencing Center for Infectious Disease"/>
            <person name="Wu L."/>
            <person name="Ma J."/>
        </authorList>
    </citation>
    <scope>NUCLEOTIDE SEQUENCE [LARGE SCALE GENOMIC DNA]</scope>
    <source>
        <strain evidence="2">CGMCC 4.7641</strain>
    </source>
</reference>
<keyword evidence="2" id="KW-1185">Reference proteome</keyword>
<accession>A0ABW5H002</accession>
<comment type="caution">
    <text evidence="1">The sequence shown here is derived from an EMBL/GenBank/DDBJ whole genome shotgun (WGS) entry which is preliminary data.</text>
</comment>
<evidence type="ECO:0000313" key="2">
    <source>
        <dbReference type="Proteomes" id="UP001597483"/>
    </source>
</evidence>
<protein>
    <submittedName>
        <fullName evidence="1">Uncharacterized protein</fullName>
    </submittedName>
</protein>
<organism evidence="1 2">
    <name type="scientific">Amycolatopsis silviterrae</name>
    <dbReference type="NCBI Taxonomy" id="1656914"/>
    <lineage>
        <taxon>Bacteria</taxon>
        <taxon>Bacillati</taxon>
        <taxon>Actinomycetota</taxon>
        <taxon>Actinomycetes</taxon>
        <taxon>Pseudonocardiales</taxon>
        <taxon>Pseudonocardiaceae</taxon>
        <taxon>Amycolatopsis</taxon>
    </lineage>
</organism>
<dbReference type="EMBL" id="JBHUKS010000004">
    <property type="protein sequence ID" value="MFD2466558.1"/>
    <property type="molecule type" value="Genomic_DNA"/>
</dbReference>
<sequence>MNGNQREAITMSREDGTERTVACPECGASGPLTVTPDATLICPARHRFTDPDVPLAMAEAMNGMVPPTPAVRSA</sequence>
<name>A0ABW5H002_9PSEU</name>
<evidence type="ECO:0000313" key="1">
    <source>
        <dbReference type="EMBL" id="MFD2466558.1"/>
    </source>
</evidence>
<dbReference type="Proteomes" id="UP001597483">
    <property type="component" value="Unassembled WGS sequence"/>
</dbReference>
<dbReference type="RefSeq" id="WP_378300592.1">
    <property type="nucleotide sequence ID" value="NZ_JBHUKS010000004.1"/>
</dbReference>